<accession>A0A1V9X5Z0</accession>
<organism evidence="1 2">
    <name type="scientific">Tropilaelaps mercedesae</name>
    <dbReference type="NCBI Taxonomy" id="418985"/>
    <lineage>
        <taxon>Eukaryota</taxon>
        <taxon>Metazoa</taxon>
        <taxon>Ecdysozoa</taxon>
        <taxon>Arthropoda</taxon>
        <taxon>Chelicerata</taxon>
        <taxon>Arachnida</taxon>
        <taxon>Acari</taxon>
        <taxon>Parasitiformes</taxon>
        <taxon>Mesostigmata</taxon>
        <taxon>Gamasina</taxon>
        <taxon>Dermanyssoidea</taxon>
        <taxon>Laelapidae</taxon>
        <taxon>Tropilaelaps</taxon>
    </lineage>
</organism>
<dbReference type="EMBL" id="MNPL01023011">
    <property type="protein sequence ID" value="OQR68907.1"/>
    <property type="molecule type" value="Genomic_DNA"/>
</dbReference>
<comment type="caution">
    <text evidence="1">The sequence shown here is derived from an EMBL/GenBank/DDBJ whole genome shotgun (WGS) entry which is preliminary data.</text>
</comment>
<dbReference type="OrthoDB" id="10575939at2759"/>
<sequence length="254" mass="29099">MVTGCFPFISILYMRRIGRSSLVSKAKMIRNGKVVRSKSQAPHLRCPMCKCVWTSDWNGLCSHVDCVHNINLQDFSAVKPLLELRAQKMSAINRVAQGEKCEAINAGDEFREPNGSLWSETFFQLDETLSKRNVTRPNEGLSKHQSSLEIGFYQSPVNARREVRSLSDFGIRSDMKHYPVRERSVSVTRLNSPQLESLYESYRRHNTAQQLRTRYEQMLQDKGQILLLVLPAIVREIAEIDYEVDKSLIGSYAL</sequence>
<gene>
    <name evidence="1" type="ORF">BIW11_12601</name>
</gene>
<keyword evidence="2" id="KW-1185">Reference proteome</keyword>
<evidence type="ECO:0000313" key="1">
    <source>
        <dbReference type="EMBL" id="OQR68907.1"/>
    </source>
</evidence>
<evidence type="ECO:0000313" key="2">
    <source>
        <dbReference type="Proteomes" id="UP000192247"/>
    </source>
</evidence>
<reference evidence="1 2" key="1">
    <citation type="journal article" date="2017" name="Gigascience">
        <title>Draft genome of the honey bee ectoparasitic mite, Tropilaelaps mercedesae, is shaped by the parasitic life history.</title>
        <authorList>
            <person name="Dong X."/>
            <person name="Armstrong S.D."/>
            <person name="Xia D."/>
            <person name="Makepeace B.L."/>
            <person name="Darby A.C."/>
            <person name="Kadowaki T."/>
        </authorList>
    </citation>
    <scope>NUCLEOTIDE SEQUENCE [LARGE SCALE GENOMIC DNA]</scope>
    <source>
        <strain evidence="1">Wuxi-XJTLU</strain>
    </source>
</reference>
<dbReference type="Proteomes" id="UP000192247">
    <property type="component" value="Unassembled WGS sequence"/>
</dbReference>
<dbReference type="AlphaFoldDB" id="A0A1V9X5Z0"/>
<dbReference type="InParanoid" id="A0A1V9X5Z0"/>
<protein>
    <submittedName>
        <fullName evidence="1">Uncharacterized protein</fullName>
    </submittedName>
</protein>
<name>A0A1V9X5Z0_9ACAR</name>
<proteinExistence type="predicted"/>